<dbReference type="InterPro" id="IPR018691">
    <property type="entry name" value="DUF2188"/>
</dbReference>
<name>A0ABZ2SNE7_9ENTE</name>
<protein>
    <recommendedName>
        <fullName evidence="4">DUF2188 domain-containing protein</fullName>
    </recommendedName>
</protein>
<evidence type="ECO:0000313" key="2">
    <source>
        <dbReference type="EMBL" id="WYJ75906.1"/>
    </source>
</evidence>
<gene>
    <name evidence="2" type="ORF">DOK78_000494</name>
</gene>
<evidence type="ECO:0000256" key="1">
    <source>
        <dbReference type="SAM" id="MobiDB-lite"/>
    </source>
</evidence>
<organism evidence="2 3">
    <name type="scientific">Candidatus Enterococcus lowellii</name>
    <dbReference type="NCBI Taxonomy" id="2230877"/>
    <lineage>
        <taxon>Bacteria</taxon>
        <taxon>Bacillati</taxon>
        <taxon>Bacillota</taxon>
        <taxon>Bacilli</taxon>
        <taxon>Lactobacillales</taxon>
        <taxon>Enterococcaceae</taxon>
        <taxon>Enterococcus</taxon>
    </lineage>
</organism>
<accession>A0ABZ2SNE7</accession>
<sequence length="149" mass="17098">MPWSMQDYPASMKNLEKLTRKKAIAIGNALLADHYPEERAIPIAISQAKKWIADATEQERHDFAQEKNPTKTDKHEANPENARLLDAAVTVKYQDNEWLVISEGAKRASERFDTKEEAIKRGKEIADNKESHLKIYKMDGSLQKEQSFE</sequence>
<dbReference type="Proteomes" id="UP000664701">
    <property type="component" value="Chromosome"/>
</dbReference>
<dbReference type="EMBL" id="CP147251">
    <property type="protein sequence ID" value="WYJ75906.1"/>
    <property type="molecule type" value="Genomic_DNA"/>
</dbReference>
<dbReference type="Pfam" id="PF09954">
    <property type="entry name" value="DUF2188"/>
    <property type="match status" value="1"/>
</dbReference>
<keyword evidence="3" id="KW-1185">Reference proteome</keyword>
<feature type="compositionally biased region" description="Basic and acidic residues" evidence="1">
    <location>
        <begin position="57"/>
        <end position="78"/>
    </location>
</feature>
<evidence type="ECO:0008006" key="4">
    <source>
        <dbReference type="Google" id="ProtNLM"/>
    </source>
</evidence>
<proteinExistence type="predicted"/>
<reference evidence="2 3" key="1">
    <citation type="submission" date="2024-03" db="EMBL/GenBank/DDBJ databases">
        <title>The Genome Sequence of Enterococcus sp. DIV2402.</title>
        <authorList>
            <consortium name="The Broad Institute Genomics Platform"/>
            <consortium name="The Broad Institute Microbial Omics Core"/>
            <consortium name="The Broad Institute Genomic Center for Infectious Diseases"/>
            <person name="Earl A."/>
            <person name="Manson A."/>
            <person name="Gilmore M."/>
            <person name="Schwartman J."/>
            <person name="Shea T."/>
            <person name="Abouelleil A."/>
            <person name="Cao P."/>
            <person name="Chapman S."/>
            <person name="Cusick C."/>
            <person name="Young S."/>
            <person name="Neafsey D."/>
            <person name="Nusbaum C."/>
            <person name="Birren B."/>
        </authorList>
    </citation>
    <scope>NUCLEOTIDE SEQUENCE [LARGE SCALE GENOMIC DNA]</scope>
    <source>
        <strain evidence="2 3">DIV2402</strain>
    </source>
</reference>
<dbReference type="RefSeq" id="WP_207941973.1">
    <property type="nucleotide sequence ID" value="NZ_CP147251.1"/>
</dbReference>
<evidence type="ECO:0000313" key="3">
    <source>
        <dbReference type="Proteomes" id="UP000664701"/>
    </source>
</evidence>
<feature type="region of interest" description="Disordered" evidence="1">
    <location>
        <begin position="56"/>
        <end position="81"/>
    </location>
</feature>